<comment type="caution">
    <text evidence="1">The sequence shown here is derived from an EMBL/GenBank/DDBJ whole genome shotgun (WGS) entry which is preliminary data.</text>
</comment>
<dbReference type="EMBL" id="JAIQCV010000013">
    <property type="protein sequence ID" value="KAH1031942.1"/>
    <property type="molecule type" value="Genomic_DNA"/>
</dbReference>
<proteinExistence type="predicted"/>
<keyword evidence="2" id="KW-1185">Reference proteome</keyword>
<evidence type="ECO:0000313" key="1">
    <source>
        <dbReference type="EMBL" id="KAH1031942.1"/>
    </source>
</evidence>
<name>A0A9D3ZFU2_9ROSI</name>
<sequence length="130" mass="14952">MVYKAALGNRMLASGSKQKKLDVPNPKKFKGPRSAREVDNFLWEMEQYFYAMSIEDNAIKVNIALIYLLISLFYGDIIGPQIRNVVGLHLELGMSFKNRMLDCPEQSKISVIKKEKEADPKEDWILKVDQ</sequence>
<dbReference type="AlphaFoldDB" id="A0A9D3ZFU2"/>
<protein>
    <submittedName>
        <fullName evidence="1">Uncharacterized protein</fullName>
    </submittedName>
</protein>
<reference evidence="1 2" key="1">
    <citation type="journal article" date="2021" name="Plant Biotechnol. J.">
        <title>Multi-omics assisted identification of the key and species-specific regulatory components of drought-tolerant mechanisms in Gossypium stocksii.</title>
        <authorList>
            <person name="Yu D."/>
            <person name="Ke L."/>
            <person name="Zhang D."/>
            <person name="Wu Y."/>
            <person name="Sun Y."/>
            <person name="Mei J."/>
            <person name="Sun J."/>
            <person name="Sun Y."/>
        </authorList>
    </citation>
    <scope>NUCLEOTIDE SEQUENCE [LARGE SCALE GENOMIC DNA]</scope>
    <source>
        <strain evidence="2">cv. E1</strain>
        <tissue evidence="1">Leaf</tissue>
    </source>
</reference>
<evidence type="ECO:0000313" key="2">
    <source>
        <dbReference type="Proteomes" id="UP000828251"/>
    </source>
</evidence>
<gene>
    <name evidence="1" type="ORF">J1N35_044116</name>
</gene>
<accession>A0A9D3ZFU2</accession>
<organism evidence="1 2">
    <name type="scientific">Gossypium stocksii</name>
    <dbReference type="NCBI Taxonomy" id="47602"/>
    <lineage>
        <taxon>Eukaryota</taxon>
        <taxon>Viridiplantae</taxon>
        <taxon>Streptophyta</taxon>
        <taxon>Embryophyta</taxon>
        <taxon>Tracheophyta</taxon>
        <taxon>Spermatophyta</taxon>
        <taxon>Magnoliopsida</taxon>
        <taxon>eudicotyledons</taxon>
        <taxon>Gunneridae</taxon>
        <taxon>Pentapetalae</taxon>
        <taxon>rosids</taxon>
        <taxon>malvids</taxon>
        <taxon>Malvales</taxon>
        <taxon>Malvaceae</taxon>
        <taxon>Malvoideae</taxon>
        <taxon>Gossypium</taxon>
    </lineage>
</organism>
<dbReference type="OrthoDB" id="997674at2759"/>
<dbReference type="Proteomes" id="UP000828251">
    <property type="component" value="Unassembled WGS sequence"/>
</dbReference>